<keyword evidence="1" id="KW-0812">Transmembrane</keyword>
<dbReference type="AlphaFoldDB" id="A0A1I7U6J2"/>
<sequence length="245" mass="28322">MSCYAAELIPDFRSFFMIKNLFMKGRISYFRGKYLVIWFLIPFISGVIWIAMDWIFLRPTPEMTEYIREVVLFHYNTNVSDITYCGGLFFLENEYGAPYLDYKMLAGYIGFGVIMFSTFWIVVIFGVKSYKLVAELPKQGESEYTYKLQSQLFKALVAQAFIPITFLFIPIGLLFTAPLLRFDIEPASFLVTIFYSMYPALDPLPIMLIVADYRQALSELFRTVTGTRSNHIASSYTDQQVTSIS</sequence>
<accession>A0A1I7U6J2</accession>
<dbReference type="GO" id="GO:0005886">
    <property type="term" value="C:plasma membrane"/>
    <property type="evidence" value="ECO:0007669"/>
    <property type="project" value="TreeGrafter"/>
</dbReference>
<dbReference type="InterPro" id="IPR019428">
    <property type="entry name" value="7TM_GPCR_serpentine_rcpt_Str"/>
</dbReference>
<feature type="transmembrane region" description="Helical" evidence="1">
    <location>
        <begin position="189"/>
        <end position="211"/>
    </location>
</feature>
<name>A0A1I7U6J2_9PELO</name>
<dbReference type="PANTHER" id="PTHR22943">
    <property type="entry name" value="7-TRANSMEMBRANE DOMAIN RECEPTOR C.ELEGANS"/>
    <property type="match status" value="1"/>
</dbReference>
<organism evidence="2 3">
    <name type="scientific">Caenorhabditis tropicalis</name>
    <dbReference type="NCBI Taxonomy" id="1561998"/>
    <lineage>
        <taxon>Eukaryota</taxon>
        <taxon>Metazoa</taxon>
        <taxon>Ecdysozoa</taxon>
        <taxon>Nematoda</taxon>
        <taxon>Chromadorea</taxon>
        <taxon>Rhabditida</taxon>
        <taxon>Rhabditina</taxon>
        <taxon>Rhabditomorpha</taxon>
        <taxon>Rhabditoidea</taxon>
        <taxon>Rhabditidae</taxon>
        <taxon>Peloderinae</taxon>
        <taxon>Caenorhabditis</taxon>
    </lineage>
</organism>
<dbReference type="Proteomes" id="UP000095282">
    <property type="component" value="Unplaced"/>
</dbReference>
<protein>
    <submittedName>
        <fullName evidence="3">Seven TM Receptor</fullName>
    </submittedName>
</protein>
<evidence type="ECO:0000313" key="2">
    <source>
        <dbReference type="Proteomes" id="UP000095282"/>
    </source>
</evidence>
<dbReference type="WBParaSite" id="Csp11.Scaffold629.g15366.t1">
    <property type="protein sequence ID" value="Csp11.Scaffold629.g15366.t1"/>
    <property type="gene ID" value="Csp11.Scaffold629.g15366"/>
</dbReference>
<dbReference type="Pfam" id="PF10326">
    <property type="entry name" value="7TM_GPCR_Str"/>
    <property type="match status" value="1"/>
</dbReference>
<dbReference type="PANTHER" id="PTHR22943:SF68">
    <property type="entry name" value="SEVEN TM RECEPTOR"/>
    <property type="match status" value="1"/>
</dbReference>
<feature type="transmembrane region" description="Helical" evidence="1">
    <location>
        <begin position="105"/>
        <end position="127"/>
    </location>
</feature>
<keyword evidence="2" id="KW-1185">Reference proteome</keyword>
<dbReference type="GO" id="GO:0042048">
    <property type="term" value="P:olfactory behavior"/>
    <property type="evidence" value="ECO:0007669"/>
    <property type="project" value="TreeGrafter"/>
</dbReference>
<dbReference type="GO" id="GO:0038022">
    <property type="term" value="F:G protein-coupled olfactory receptor activity"/>
    <property type="evidence" value="ECO:0007669"/>
    <property type="project" value="TreeGrafter"/>
</dbReference>
<reference evidence="3" key="1">
    <citation type="submission" date="2016-11" db="UniProtKB">
        <authorList>
            <consortium name="WormBaseParasite"/>
        </authorList>
    </citation>
    <scope>IDENTIFICATION</scope>
</reference>
<keyword evidence="1" id="KW-0472">Membrane</keyword>
<evidence type="ECO:0000313" key="3">
    <source>
        <dbReference type="WBParaSite" id="Csp11.Scaffold629.g15366.t1"/>
    </source>
</evidence>
<dbReference type="eggNOG" id="ENOG502TH9M">
    <property type="taxonomic scope" value="Eukaryota"/>
</dbReference>
<dbReference type="SUPFAM" id="SSF81321">
    <property type="entry name" value="Family A G protein-coupled receptor-like"/>
    <property type="match status" value="1"/>
</dbReference>
<feature type="transmembrane region" description="Helical" evidence="1">
    <location>
        <begin position="34"/>
        <end position="57"/>
    </location>
</feature>
<keyword evidence="1" id="KW-1133">Transmembrane helix</keyword>
<proteinExistence type="predicted"/>
<feature type="transmembrane region" description="Helical" evidence="1">
    <location>
        <begin position="156"/>
        <end position="177"/>
    </location>
</feature>
<evidence type="ECO:0000256" key="1">
    <source>
        <dbReference type="SAM" id="Phobius"/>
    </source>
</evidence>